<gene>
    <name evidence="2" type="ORF">BDFB_012075</name>
</gene>
<dbReference type="STRING" id="1661398.A0A482VID5"/>
<dbReference type="OrthoDB" id="10051670at2759"/>
<dbReference type="AlphaFoldDB" id="A0A482VID5"/>
<evidence type="ECO:0000313" key="3">
    <source>
        <dbReference type="Proteomes" id="UP000292052"/>
    </source>
</evidence>
<sequence>MIGASIFALCLWLRFEPGIGEYLEKLRATDFYIGIYVLIVASIIIMIVAFIGCVSALQESSLALLVVSTVIKSVLSSTRYCKTLIRMLSLLRTI</sequence>
<evidence type="ECO:0000313" key="2">
    <source>
        <dbReference type="EMBL" id="RZC32453.1"/>
    </source>
</evidence>
<comment type="caution">
    <text evidence="2">The sequence shown here is derived from an EMBL/GenBank/DDBJ whole genome shotgun (WGS) entry which is preliminary data.</text>
</comment>
<keyword evidence="1" id="KW-1133">Transmembrane helix</keyword>
<reference evidence="2 3" key="1">
    <citation type="submission" date="2017-03" db="EMBL/GenBank/DDBJ databases">
        <title>Genome of the blue death feigning beetle - Asbolus verrucosus.</title>
        <authorList>
            <person name="Rider S.D."/>
        </authorList>
    </citation>
    <scope>NUCLEOTIDE SEQUENCE [LARGE SCALE GENOMIC DNA]</scope>
    <source>
        <strain evidence="2">Butters</strain>
        <tissue evidence="2">Head and leg muscle</tissue>
    </source>
</reference>
<evidence type="ECO:0008006" key="4">
    <source>
        <dbReference type="Google" id="ProtNLM"/>
    </source>
</evidence>
<keyword evidence="1" id="KW-0812">Transmembrane</keyword>
<dbReference type="Proteomes" id="UP000292052">
    <property type="component" value="Unassembled WGS sequence"/>
</dbReference>
<protein>
    <recommendedName>
        <fullName evidence="4">7tm 6 domain containing protein</fullName>
    </recommendedName>
</protein>
<name>A0A482VID5_ASBVE</name>
<keyword evidence="1" id="KW-0472">Membrane</keyword>
<evidence type="ECO:0000256" key="1">
    <source>
        <dbReference type="SAM" id="Phobius"/>
    </source>
</evidence>
<dbReference type="EMBL" id="QDEB01097303">
    <property type="protein sequence ID" value="RZC32453.1"/>
    <property type="molecule type" value="Genomic_DNA"/>
</dbReference>
<keyword evidence="3" id="KW-1185">Reference proteome</keyword>
<organism evidence="2 3">
    <name type="scientific">Asbolus verrucosus</name>
    <name type="common">Desert ironclad beetle</name>
    <dbReference type="NCBI Taxonomy" id="1661398"/>
    <lineage>
        <taxon>Eukaryota</taxon>
        <taxon>Metazoa</taxon>
        <taxon>Ecdysozoa</taxon>
        <taxon>Arthropoda</taxon>
        <taxon>Hexapoda</taxon>
        <taxon>Insecta</taxon>
        <taxon>Pterygota</taxon>
        <taxon>Neoptera</taxon>
        <taxon>Endopterygota</taxon>
        <taxon>Coleoptera</taxon>
        <taxon>Polyphaga</taxon>
        <taxon>Cucujiformia</taxon>
        <taxon>Tenebrionidae</taxon>
        <taxon>Pimeliinae</taxon>
        <taxon>Asbolus</taxon>
    </lineage>
</organism>
<feature type="transmembrane region" description="Helical" evidence="1">
    <location>
        <begin position="33"/>
        <end position="57"/>
    </location>
</feature>
<accession>A0A482VID5</accession>
<proteinExistence type="predicted"/>